<dbReference type="InterPro" id="IPR046373">
    <property type="entry name" value="Acyl-CoA_Oxase/DH_mid-dom_sf"/>
</dbReference>
<dbReference type="Proteomes" id="UP000294200">
    <property type="component" value="Unassembled WGS sequence"/>
</dbReference>
<dbReference type="Pfam" id="PF02770">
    <property type="entry name" value="Acyl-CoA_dh_M"/>
    <property type="match status" value="1"/>
</dbReference>
<dbReference type="InterPro" id="IPR006091">
    <property type="entry name" value="Acyl-CoA_Oxase/DH_mid-dom"/>
</dbReference>
<dbReference type="InterPro" id="IPR052161">
    <property type="entry name" value="Mycobact_Acyl-CoA_DH"/>
</dbReference>
<dbReference type="InterPro" id="IPR037069">
    <property type="entry name" value="AcylCoA_DH/ox_N_sf"/>
</dbReference>
<dbReference type="Pfam" id="PF00441">
    <property type="entry name" value="Acyl-CoA_dh_1"/>
    <property type="match status" value="1"/>
</dbReference>
<protein>
    <submittedName>
        <fullName evidence="9">Acyl-CoA dehydrogenase</fullName>
    </submittedName>
</protein>
<keyword evidence="4" id="KW-0274">FAD</keyword>
<name>A0A4R0XH02_9BURK</name>
<dbReference type="SUPFAM" id="SSF47203">
    <property type="entry name" value="Acyl-CoA dehydrogenase C-terminal domain-like"/>
    <property type="match status" value="1"/>
</dbReference>
<dbReference type="Gene3D" id="1.10.540.10">
    <property type="entry name" value="Acyl-CoA dehydrogenase/oxidase, N-terminal domain"/>
    <property type="match status" value="1"/>
</dbReference>
<keyword evidence="3" id="KW-0285">Flavoprotein</keyword>
<dbReference type="PANTHER" id="PTHR43292">
    <property type="entry name" value="ACYL-COA DEHYDROGENASE"/>
    <property type="match status" value="1"/>
</dbReference>
<dbReference type="GO" id="GO:0050660">
    <property type="term" value="F:flavin adenine dinucleotide binding"/>
    <property type="evidence" value="ECO:0007669"/>
    <property type="project" value="InterPro"/>
</dbReference>
<organism evidence="9 10">
    <name type="scientific">Paraburkholderia steynii</name>
    <dbReference type="NCBI Taxonomy" id="1245441"/>
    <lineage>
        <taxon>Bacteria</taxon>
        <taxon>Pseudomonadati</taxon>
        <taxon>Pseudomonadota</taxon>
        <taxon>Betaproteobacteria</taxon>
        <taxon>Burkholderiales</taxon>
        <taxon>Burkholderiaceae</taxon>
        <taxon>Paraburkholderia</taxon>
    </lineage>
</organism>
<proteinExistence type="inferred from homology"/>
<evidence type="ECO:0000256" key="1">
    <source>
        <dbReference type="ARBA" id="ARBA00001974"/>
    </source>
</evidence>
<evidence type="ECO:0000256" key="4">
    <source>
        <dbReference type="ARBA" id="ARBA00022827"/>
    </source>
</evidence>
<reference evidence="9 10" key="1">
    <citation type="submission" date="2017-02" db="EMBL/GenBank/DDBJ databases">
        <title>Paraburkholderia sophoroidis sp. nov. and Paraburkholderia steynii sp. nov. rhizobial symbionts of the fynbos legume Hypocalyptus sophoroides.</title>
        <authorList>
            <person name="Steenkamp E.T."/>
            <person name="Beukes C.W."/>
            <person name="Van Zyl E."/>
            <person name="Avontuur J."/>
            <person name="Chan W.Y."/>
            <person name="Hassen A."/>
            <person name="Palmer M."/>
            <person name="Mthombeni L."/>
            <person name="Phalane F."/>
            <person name="Sereme K."/>
            <person name="Venter S.N."/>
        </authorList>
    </citation>
    <scope>NUCLEOTIDE SEQUENCE [LARGE SCALE GENOMIC DNA]</scope>
    <source>
        <strain evidence="9 10">HC1.1ba</strain>
    </source>
</reference>
<dbReference type="Pfam" id="PF02771">
    <property type="entry name" value="Acyl-CoA_dh_N"/>
    <property type="match status" value="1"/>
</dbReference>
<evidence type="ECO:0000256" key="5">
    <source>
        <dbReference type="ARBA" id="ARBA00023002"/>
    </source>
</evidence>
<evidence type="ECO:0000256" key="2">
    <source>
        <dbReference type="ARBA" id="ARBA00009347"/>
    </source>
</evidence>
<dbReference type="Gene3D" id="2.40.110.10">
    <property type="entry name" value="Butyryl-CoA Dehydrogenase, subunit A, domain 2"/>
    <property type="match status" value="1"/>
</dbReference>
<dbReference type="EMBL" id="MWML01000115">
    <property type="protein sequence ID" value="TCG06309.1"/>
    <property type="molecule type" value="Genomic_DNA"/>
</dbReference>
<sequence>MDDTIKSARVRAQALSTEIHEFCKNEMPAGLLDRSRRHQVLSKEDYLCWMRLLQEKNWGTAHWPIEYGGQDWSPLERFIFEDQFARLGCPWVIPFGVKYVGPVIYKYGSREQKARFLPRIVNNEDFWAQGYSEPGAGSDLAGLRTTAVRDGDYYVVNGQKVWTTYAQWADWLFCLVRTGDSQTKAQNSISFLLIDMKSEGVTVKPIGTMDGYHHVNEVWLENVRVPVENLVGVAGQGWTYAKFLLKNERTAGATVGMVRHALDRLKLAAAERGELESPLTRNRIGQFELRFMALEQVAYQSVEAMMDGTENGGEASLIKIRSSELYQHVAEATVEALGIEGLPFDIEALHKGTEPPIGPNDAAGVLKDHFYNRAATIFGGASEIQRNIIAKAVLGL</sequence>
<evidence type="ECO:0000259" key="7">
    <source>
        <dbReference type="Pfam" id="PF02770"/>
    </source>
</evidence>
<evidence type="ECO:0000256" key="3">
    <source>
        <dbReference type="ARBA" id="ARBA00022630"/>
    </source>
</evidence>
<evidence type="ECO:0000313" key="10">
    <source>
        <dbReference type="Proteomes" id="UP000294200"/>
    </source>
</evidence>
<dbReference type="InterPro" id="IPR009100">
    <property type="entry name" value="AcylCoA_DH/oxidase_NM_dom_sf"/>
</dbReference>
<comment type="caution">
    <text evidence="9">The sequence shown here is derived from an EMBL/GenBank/DDBJ whole genome shotgun (WGS) entry which is preliminary data.</text>
</comment>
<evidence type="ECO:0000259" key="6">
    <source>
        <dbReference type="Pfam" id="PF00441"/>
    </source>
</evidence>
<keyword evidence="5" id="KW-0560">Oxidoreductase</keyword>
<evidence type="ECO:0000313" key="9">
    <source>
        <dbReference type="EMBL" id="TCG06309.1"/>
    </source>
</evidence>
<feature type="domain" description="Acyl-CoA dehydrogenase/oxidase C-terminal" evidence="6">
    <location>
        <begin position="235"/>
        <end position="394"/>
    </location>
</feature>
<keyword evidence="10" id="KW-1185">Reference proteome</keyword>
<dbReference type="PANTHER" id="PTHR43292:SF3">
    <property type="entry name" value="ACYL-COA DEHYDROGENASE FADE29"/>
    <property type="match status" value="1"/>
</dbReference>
<feature type="domain" description="Acyl-CoA oxidase/dehydrogenase middle" evidence="7">
    <location>
        <begin position="128"/>
        <end position="221"/>
    </location>
</feature>
<comment type="similarity">
    <text evidence="2">Belongs to the acyl-CoA dehydrogenase family.</text>
</comment>
<dbReference type="AlphaFoldDB" id="A0A4R0XH02"/>
<dbReference type="GO" id="GO:0005886">
    <property type="term" value="C:plasma membrane"/>
    <property type="evidence" value="ECO:0007669"/>
    <property type="project" value="TreeGrafter"/>
</dbReference>
<dbReference type="SUPFAM" id="SSF56645">
    <property type="entry name" value="Acyl-CoA dehydrogenase NM domain-like"/>
    <property type="match status" value="1"/>
</dbReference>
<dbReference type="InterPro" id="IPR009075">
    <property type="entry name" value="AcylCo_DH/oxidase_C"/>
</dbReference>
<comment type="cofactor">
    <cofactor evidence="1">
        <name>FAD</name>
        <dbReference type="ChEBI" id="CHEBI:57692"/>
    </cofactor>
</comment>
<accession>A0A4R0XH02</accession>
<gene>
    <name evidence="9" type="ORF">BZM27_27260</name>
</gene>
<dbReference type="GO" id="GO:0016627">
    <property type="term" value="F:oxidoreductase activity, acting on the CH-CH group of donors"/>
    <property type="evidence" value="ECO:0007669"/>
    <property type="project" value="InterPro"/>
</dbReference>
<dbReference type="InterPro" id="IPR036250">
    <property type="entry name" value="AcylCo_DH-like_C"/>
</dbReference>
<feature type="domain" description="Acyl-CoA dehydrogenase/oxidase N-terminal" evidence="8">
    <location>
        <begin position="13"/>
        <end position="124"/>
    </location>
</feature>
<dbReference type="InterPro" id="IPR013786">
    <property type="entry name" value="AcylCoA_DH/ox_N"/>
</dbReference>
<evidence type="ECO:0000259" key="8">
    <source>
        <dbReference type="Pfam" id="PF02771"/>
    </source>
</evidence>
<dbReference type="Gene3D" id="1.20.140.10">
    <property type="entry name" value="Butyryl-CoA Dehydrogenase, subunit A, domain 3"/>
    <property type="match status" value="1"/>
</dbReference>